<accession>A0ABP6SH04</accession>
<sequence>MQLTHHTPDFAVFDDFLAPDAAASLWHRLRDQEFHFVHARRDGAWNRVYGLLDGSPLSGPGTINDPDGHFTGRFPDHANHPTGGATDCVVKQIEEAKPELLPWTGRFGENWHAFTSRPFLYPQGSGLAWHDDSGNRAASFVFYAHPEWQPSWGAELLVSPAPSDDLDPERRHAHLTERPGQYVAPLPNRLVVIRSGVPHMIKKVEPHAGDRLRASVAGFFLRRPTVTG</sequence>
<evidence type="ECO:0000313" key="2">
    <source>
        <dbReference type="EMBL" id="GAA3376680.1"/>
    </source>
</evidence>
<feature type="domain" description="Prolyl 4-hydroxylase alpha subunit Fe(2+) 2OG dioxygenase" evidence="1">
    <location>
        <begin position="121"/>
        <end position="220"/>
    </location>
</feature>
<evidence type="ECO:0000259" key="1">
    <source>
        <dbReference type="Pfam" id="PF13640"/>
    </source>
</evidence>
<comment type="caution">
    <text evidence="2">The sequence shown here is derived from an EMBL/GenBank/DDBJ whole genome shotgun (WGS) entry which is preliminary data.</text>
</comment>
<dbReference type="InterPro" id="IPR044862">
    <property type="entry name" value="Pro_4_hyd_alph_FE2OG_OXY"/>
</dbReference>
<keyword evidence="3" id="KW-1185">Reference proteome</keyword>
<organism evidence="2 3">
    <name type="scientific">Streptomyces sannanensis</name>
    <dbReference type="NCBI Taxonomy" id="285536"/>
    <lineage>
        <taxon>Bacteria</taxon>
        <taxon>Bacillati</taxon>
        <taxon>Actinomycetota</taxon>
        <taxon>Actinomycetes</taxon>
        <taxon>Kitasatosporales</taxon>
        <taxon>Streptomycetaceae</taxon>
        <taxon>Streptomyces</taxon>
    </lineage>
</organism>
<reference evidence="3" key="1">
    <citation type="journal article" date="2019" name="Int. J. Syst. Evol. Microbiol.">
        <title>The Global Catalogue of Microorganisms (GCM) 10K type strain sequencing project: providing services to taxonomists for standard genome sequencing and annotation.</title>
        <authorList>
            <consortium name="The Broad Institute Genomics Platform"/>
            <consortium name="The Broad Institute Genome Sequencing Center for Infectious Disease"/>
            <person name="Wu L."/>
            <person name="Ma J."/>
        </authorList>
    </citation>
    <scope>NUCLEOTIDE SEQUENCE [LARGE SCALE GENOMIC DNA]</scope>
    <source>
        <strain evidence="3">JCM 9651</strain>
    </source>
</reference>
<dbReference type="EMBL" id="BAAAYL010000001">
    <property type="protein sequence ID" value="GAA3376680.1"/>
    <property type="molecule type" value="Genomic_DNA"/>
</dbReference>
<dbReference type="Proteomes" id="UP001499990">
    <property type="component" value="Unassembled WGS sequence"/>
</dbReference>
<dbReference type="Gene3D" id="2.60.120.620">
    <property type="entry name" value="q2cbj1_9rhob like domain"/>
    <property type="match status" value="1"/>
</dbReference>
<dbReference type="RefSeq" id="WP_345041407.1">
    <property type="nucleotide sequence ID" value="NZ_BAAAYL010000001.1"/>
</dbReference>
<gene>
    <name evidence="2" type="ORF">GCM10020367_49320</name>
</gene>
<dbReference type="Pfam" id="PF13640">
    <property type="entry name" value="2OG-FeII_Oxy_3"/>
    <property type="match status" value="1"/>
</dbReference>
<evidence type="ECO:0000313" key="3">
    <source>
        <dbReference type="Proteomes" id="UP001499990"/>
    </source>
</evidence>
<name>A0ABP6SH04_9ACTN</name>
<protein>
    <submittedName>
        <fullName evidence="2">2OG-Fe(II) oxygenase</fullName>
    </submittedName>
</protein>
<proteinExistence type="predicted"/>